<dbReference type="Pfam" id="PF13417">
    <property type="entry name" value="GST_N_3"/>
    <property type="match status" value="1"/>
</dbReference>
<dbReference type="InterPro" id="IPR036282">
    <property type="entry name" value="Glutathione-S-Trfase_C_sf"/>
</dbReference>
<dbReference type="Pfam" id="PF22041">
    <property type="entry name" value="GST_C_7"/>
    <property type="match status" value="1"/>
</dbReference>
<keyword evidence="3" id="KW-1185">Reference proteome</keyword>
<dbReference type="Gene3D" id="1.20.1050.10">
    <property type="match status" value="1"/>
</dbReference>
<proteinExistence type="predicted"/>
<dbReference type="PROSITE" id="PS50404">
    <property type="entry name" value="GST_NTER"/>
    <property type="match status" value="1"/>
</dbReference>
<accession>A0ABR3EVA4</accession>
<dbReference type="InterPro" id="IPR004045">
    <property type="entry name" value="Glutathione_S-Trfase_N"/>
</dbReference>
<evidence type="ECO:0000259" key="1">
    <source>
        <dbReference type="PROSITE" id="PS50404"/>
    </source>
</evidence>
<dbReference type="EMBL" id="JBAHYK010001757">
    <property type="protein sequence ID" value="KAL0566839.1"/>
    <property type="molecule type" value="Genomic_DNA"/>
</dbReference>
<dbReference type="Proteomes" id="UP001465976">
    <property type="component" value="Unassembled WGS sequence"/>
</dbReference>
<dbReference type="SUPFAM" id="SSF52833">
    <property type="entry name" value="Thioredoxin-like"/>
    <property type="match status" value="1"/>
</dbReference>
<organism evidence="2 3">
    <name type="scientific">Marasmius crinis-equi</name>
    <dbReference type="NCBI Taxonomy" id="585013"/>
    <lineage>
        <taxon>Eukaryota</taxon>
        <taxon>Fungi</taxon>
        <taxon>Dikarya</taxon>
        <taxon>Basidiomycota</taxon>
        <taxon>Agaricomycotina</taxon>
        <taxon>Agaricomycetes</taxon>
        <taxon>Agaricomycetidae</taxon>
        <taxon>Agaricales</taxon>
        <taxon>Marasmiineae</taxon>
        <taxon>Marasmiaceae</taxon>
        <taxon>Marasmius</taxon>
    </lineage>
</organism>
<dbReference type="Gene3D" id="3.40.30.10">
    <property type="entry name" value="Glutaredoxin"/>
    <property type="match status" value="1"/>
</dbReference>
<evidence type="ECO:0000313" key="3">
    <source>
        <dbReference type="Proteomes" id="UP001465976"/>
    </source>
</evidence>
<sequence length="247" mass="27206">MITVYDLGPSKIPESLGASPHVRKVIFTLNYKKLPFMVTIITMDDIENTAKSIGAPPTSKKADGSPKYTVPFIYDSCAAKCVSDSFLIARYLDEAYPDTPKVIPTGTEILQAVFIDTVEKKLPPISAVYLPKIIEFSSQEALEGRAKKYGPIPPPLSAEKQAEVWKKLKEDYDGLNDAYDMSADSGAQGFLMGDNPVFADLAFAAWITMVKLTWGDDSVEWEGVSGWVRGRAGRLVENVLRFERASV</sequence>
<dbReference type="InterPro" id="IPR036249">
    <property type="entry name" value="Thioredoxin-like_sf"/>
</dbReference>
<dbReference type="InterPro" id="IPR054416">
    <property type="entry name" value="GST_UstS-like_C"/>
</dbReference>
<evidence type="ECO:0000313" key="2">
    <source>
        <dbReference type="EMBL" id="KAL0566839.1"/>
    </source>
</evidence>
<dbReference type="SUPFAM" id="SSF47616">
    <property type="entry name" value="GST C-terminal domain-like"/>
    <property type="match status" value="1"/>
</dbReference>
<name>A0ABR3EVA4_9AGAR</name>
<reference evidence="2 3" key="1">
    <citation type="submission" date="2024-02" db="EMBL/GenBank/DDBJ databases">
        <title>A draft genome for the cacao thread blight pathogen Marasmius crinis-equi.</title>
        <authorList>
            <person name="Cohen S.P."/>
            <person name="Baruah I.K."/>
            <person name="Amoako-Attah I."/>
            <person name="Bukari Y."/>
            <person name="Meinhardt L.W."/>
            <person name="Bailey B.A."/>
        </authorList>
    </citation>
    <scope>NUCLEOTIDE SEQUENCE [LARGE SCALE GENOMIC DNA]</scope>
    <source>
        <strain evidence="2 3">GH-76</strain>
    </source>
</reference>
<gene>
    <name evidence="2" type="ORF">V5O48_015162</name>
</gene>
<feature type="domain" description="GST N-terminal" evidence="1">
    <location>
        <begin position="9"/>
        <end position="100"/>
    </location>
</feature>
<comment type="caution">
    <text evidence="2">The sequence shown here is derived from an EMBL/GenBank/DDBJ whole genome shotgun (WGS) entry which is preliminary data.</text>
</comment>
<protein>
    <recommendedName>
        <fullName evidence="1">GST N-terminal domain-containing protein</fullName>
    </recommendedName>
</protein>